<comment type="caution">
    <text evidence="4">The sequence shown here is derived from an EMBL/GenBank/DDBJ whole genome shotgun (WGS) entry which is preliminary data.</text>
</comment>
<dbReference type="PROSITE" id="PS00055">
    <property type="entry name" value="RIBOSOMAL_S12"/>
    <property type="match status" value="1"/>
</dbReference>
<dbReference type="GO" id="GO:0003735">
    <property type="term" value="F:structural constituent of ribosome"/>
    <property type="evidence" value="ECO:0007669"/>
    <property type="project" value="InterPro"/>
</dbReference>
<gene>
    <name evidence="4" type="ORF">Malapachy_1424</name>
</gene>
<evidence type="ECO:0000256" key="3">
    <source>
        <dbReference type="ARBA" id="ARBA00023274"/>
    </source>
</evidence>
<reference evidence="4 5" key="1">
    <citation type="submission" date="2015-07" db="EMBL/GenBank/DDBJ databases">
        <title>Draft Genome Sequence of Malassezia furfur CBS1878 and Malassezia pachydermatis CBS1879.</title>
        <authorList>
            <person name="Triana S."/>
            <person name="Ohm R."/>
            <person name="Gonzalez A."/>
            <person name="DeCock H."/>
            <person name="Restrepo S."/>
            <person name="Celis A."/>
        </authorList>
    </citation>
    <scope>NUCLEOTIDE SEQUENCE [LARGE SCALE GENOMIC DNA]</scope>
    <source>
        <strain evidence="4 5">CBS 1879</strain>
    </source>
</reference>
<dbReference type="GO" id="GO:0015935">
    <property type="term" value="C:small ribosomal subunit"/>
    <property type="evidence" value="ECO:0007669"/>
    <property type="project" value="InterPro"/>
</dbReference>
<evidence type="ECO:0000313" key="4">
    <source>
        <dbReference type="EMBL" id="KOS13050.1"/>
    </source>
</evidence>
<keyword evidence="2 4" id="KW-0689">Ribosomal protein</keyword>
<dbReference type="OrthoDB" id="361013at2759"/>
<accession>A0A0M8MSS0</accession>
<dbReference type="AlphaFoldDB" id="A0A0M8MSS0"/>
<evidence type="ECO:0000313" key="5">
    <source>
        <dbReference type="Proteomes" id="UP000037751"/>
    </source>
</evidence>
<dbReference type="PANTHER" id="PTHR11652">
    <property type="entry name" value="30S RIBOSOMAL PROTEIN S12 FAMILY MEMBER"/>
    <property type="match status" value="1"/>
</dbReference>
<proteinExistence type="inferred from homology"/>
<dbReference type="FunFam" id="2.40.50.140:FF:000099">
    <property type="entry name" value="Ribosomal protein S12, mitochondrial"/>
    <property type="match status" value="1"/>
</dbReference>
<dbReference type="InterPro" id="IPR005679">
    <property type="entry name" value="Ribosomal_uS12_bac"/>
</dbReference>
<keyword evidence="5" id="KW-1185">Reference proteome</keyword>
<dbReference type="STRING" id="77020.A0A0M8MSS0"/>
<dbReference type="SUPFAM" id="SSF50249">
    <property type="entry name" value="Nucleic acid-binding proteins"/>
    <property type="match status" value="1"/>
</dbReference>
<dbReference type="VEuPathDB" id="FungiDB:Malapachy_1424"/>
<name>A0A0M8MSS0_9BASI</name>
<organism evidence="4 5">
    <name type="scientific">Malassezia pachydermatis</name>
    <dbReference type="NCBI Taxonomy" id="77020"/>
    <lineage>
        <taxon>Eukaryota</taxon>
        <taxon>Fungi</taxon>
        <taxon>Dikarya</taxon>
        <taxon>Basidiomycota</taxon>
        <taxon>Ustilaginomycotina</taxon>
        <taxon>Malasseziomycetes</taxon>
        <taxon>Malasseziales</taxon>
        <taxon>Malasseziaceae</taxon>
        <taxon>Malassezia</taxon>
    </lineage>
</organism>
<evidence type="ECO:0000256" key="1">
    <source>
        <dbReference type="ARBA" id="ARBA00005657"/>
    </source>
</evidence>
<dbReference type="EMBL" id="LGAV01000007">
    <property type="protein sequence ID" value="KOS13050.1"/>
    <property type="molecule type" value="Genomic_DNA"/>
</dbReference>
<dbReference type="InterPro" id="IPR006032">
    <property type="entry name" value="Ribosomal_uS12"/>
</dbReference>
<dbReference type="Gene3D" id="2.40.50.140">
    <property type="entry name" value="Nucleic acid-binding proteins"/>
    <property type="match status" value="1"/>
</dbReference>
<dbReference type="Pfam" id="PF00164">
    <property type="entry name" value="Ribosom_S12_S23"/>
    <property type="match status" value="1"/>
</dbReference>
<evidence type="ECO:0000256" key="2">
    <source>
        <dbReference type="ARBA" id="ARBA00022980"/>
    </source>
</evidence>
<dbReference type="RefSeq" id="XP_017990682.1">
    <property type="nucleotide sequence ID" value="XM_018135928.1"/>
</dbReference>
<comment type="similarity">
    <text evidence="1">Belongs to the universal ribosomal protein uS12 family.</text>
</comment>
<dbReference type="InterPro" id="IPR012340">
    <property type="entry name" value="NA-bd_OB-fold"/>
</dbReference>
<sequence length="176" mass="19202">MWPVMRGAAQRVLASVRAPWSAVSVPVSTYMRPASHLHGARPLSTTSTLQVTLQQAMRGARRPHRPPVNRVPALEGCPFVKGVCTKIFTTKPKKPNSAIRKMARVRLTNGRTVTAYIPGEGHNLQEHSVVLMRGGRVQDVPGVRYTLVRGALDFGGVVGRTTSRSKYGAKKPKDTV</sequence>
<dbReference type="GeneID" id="28727803"/>
<keyword evidence="3" id="KW-0687">Ribonucleoprotein</keyword>
<dbReference type="CDD" id="cd03368">
    <property type="entry name" value="Ribosomal_S12"/>
    <property type="match status" value="1"/>
</dbReference>
<dbReference type="NCBIfam" id="TIGR00981">
    <property type="entry name" value="rpsL_bact"/>
    <property type="match status" value="1"/>
</dbReference>
<dbReference type="PRINTS" id="PR01034">
    <property type="entry name" value="RIBOSOMALS12"/>
</dbReference>
<dbReference type="GO" id="GO:0006412">
    <property type="term" value="P:translation"/>
    <property type="evidence" value="ECO:0007669"/>
    <property type="project" value="InterPro"/>
</dbReference>
<protein>
    <submittedName>
        <fullName evidence="4">30s ribosomal protein s12</fullName>
    </submittedName>
</protein>
<dbReference type="Proteomes" id="UP000037751">
    <property type="component" value="Unassembled WGS sequence"/>
</dbReference>